<dbReference type="InterPro" id="IPR036770">
    <property type="entry name" value="Ankyrin_rpt-contain_sf"/>
</dbReference>
<organism evidence="3 4">
    <name type="scientific">Diacronema lutheri</name>
    <name type="common">Unicellular marine alga</name>
    <name type="synonym">Monochrysis lutheri</name>
    <dbReference type="NCBI Taxonomy" id="2081491"/>
    <lineage>
        <taxon>Eukaryota</taxon>
        <taxon>Haptista</taxon>
        <taxon>Haptophyta</taxon>
        <taxon>Pavlovophyceae</taxon>
        <taxon>Pavlovales</taxon>
        <taxon>Pavlovaceae</taxon>
        <taxon>Diacronema</taxon>
    </lineage>
</organism>
<accession>A0A8J6C4F7</accession>
<comment type="caution">
    <text evidence="3">The sequence shown here is derived from an EMBL/GenBank/DDBJ whole genome shotgun (WGS) entry which is preliminary data.</text>
</comment>
<evidence type="ECO:0000256" key="2">
    <source>
        <dbReference type="SAM" id="MobiDB-lite"/>
    </source>
</evidence>
<reference evidence="3" key="1">
    <citation type="submission" date="2021-05" db="EMBL/GenBank/DDBJ databases">
        <title>The genome of the haptophyte Pavlova lutheri (Diacronema luteri, Pavlovales) - a model for lipid biosynthesis in eukaryotic algae.</title>
        <authorList>
            <person name="Hulatt C.J."/>
            <person name="Posewitz M.C."/>
        </authorList>
    </citation>
    <scope>NUCLEOTIDE SEQUENCE</scope>
    <source>
        <strain evidence="3">NIVA-4/92</strain>
    </source>
</reference>
<dbReference type="PROSITE" id="PS50297">
    <property type="entry name" value="ANK_REP_REGION"/>
    <property type="match status" value="1"/>
</dbReference>
<dbReference type="Gene3D" id="1.25.40.20">
    <property type="entry name" value="Ankyrin repeat-containing domain"/>
    <property type="match status" value="1"/>
</dbReference>
<dbReference type="SMART" id="SM00248">
    <property type="entry name" value="ANK"/>
    <property type="match status" value="2"/>
</dbReference>
<evidence type="ECO:0000313" key="4">
    <source>
        <dbReference type="Proteomes" id="UP000751190"/>
    </source>
</evidence>
<name>A0A8J6C4F7_DIALT</name>
<feature type="region of interest" description="Disordered" evidence="2">
    <location>
        <begin position="209"/>
        <end position="236"/>
    </location>
</feature>
<protein>
    <submittedName>
        <fullName evidence="3">Uncharacterized protein</fullName>
    </submittedName>
</protein>
<keyword evidence="4" id="KW-1185">Reference proteome</keyword>
<dbReference type="OrthoDB" id="10599728at2759"/>
<keyword evidence="1" id="KW-0040">ANK repeat</keyword>
<dbReference type="InterPro" id="IPR002110">
    <property type="entry name" value="Ankyrin_rpt"/>
</dbReference>
<sequence length="410" mass="41584">MAKGAGAQRPRSSGLASRLAHRGADGDPFAQPALQPHAQMDWDAVRRGDVAAVEACVATRGASVDALQLRTDGDRTALHTAALHGHAPLVASLLRLRADPSVRANCRCGLVRPPVAEGAVRLRARAGGESRPSSDVQAAQTPLELALRAGHTHVAEVLRAAMGHPPPREPRAADRRRDAHMLAAVGAARAALTGDEGSRAHGADEVPNAAAAHRAPNAAPSARSATPPPPPPAALAGAAAAAAAGAVAAAGAAVAREHRDTLQQLLNPCALPSWRPPRAPRGGADGRPNGAAGPAGRGGADAPTAPRADRAATDLAAAAAADRTVLFAGLALQPAVVAAQRADGALARELRALEREALRLRDAAEARAGRGAGAHVSYETGARALVADVLVTRAAVPVGGVRERAIDRWR</sequence>
<feature type="compositionally biased region" description="Low complexity" evidence="2">
    <location>
        <begin position="209"/>
        <end position="225"/>
    </location>
</feature>
<dbReference type="PROSITE" id="PS50088">
    <property type="entry name" value="ANK_REPEAT"/>
    <property type="match status" value="1"/>
</dbReference>
<dbReference type="Pfam" id="PF00023">
    <property type="entry name" value="Ank"/>
    <property type="match status" value="1"/>
</dbReference>
<evidence type="ECO:0000313" key="3">
    <source>
        <dbReference type="EMBL" id="KAG8460179.1"/>
    </source>
</evidence>
<dbReference type="EMBL" id="JAGTXO010000034">
    <property type="protein sequence ID" value="KAG8460179.1"/>
    <property type="molecule type" value="Genomic_DNA"/>
</dbReference>
<feature type="repeat" description="ANK" evidence="1">
    <location>
        <begin position="73"/>
        <end position="105"/>
    </location>
</feature>
<feature type="region of interest" description="Disordered" evidence="2">
    <location>
        <begin position="1"/>
        <end position="33"/>
    </location>
</feature>
<gene>
    <name evidence="3" type="ORF">KFE25_004427</name>
</gene>
<dbReference type="AlphaFoldDB" id="A0A8J6C4F7"/>
<dbReference type="Proteomes" id="UP000751190">
    <property type="component" value="Unassembled WGS sequence"/>
</dbReference>
<dbReference type="SUPFAM" id="SSF48403">
    <property type="entry name" value="Ankyrin repeat"/>
    <property type="match status" value="1"/>
</dbReference>
<evidence type="ECO:0000256" key="1">
    <source>
        <dbReference type="PROSITE-ProRule" id="PRU00023"/>
    </source>
</evidence>
<feature type="region of interest" description="Disordered" evidence="2">
    <location>
        <begin position="268"/>
        <end position="309"/>
    </location>
</feature>
<feature type="compositionally biased region" description="Low complexity" evidence="2">
    <location>
        <begin position="280"/>
        <end position="292"/>
    </location>
</feature>
<proteinExistence type="predicted"/>